<gene>
    <name evidence="1" type="ORF">JAZ07_08615</name>
</gene>
<name>A0A9E4KB09_9GAMM</name>
<dbReference type="Proteomes" id="UP000886667">
    <property type="component" value="Unassembled WGS sequence"/>
</dbReference>
<accession>A0A9E4KB09</accession>
<sequence length="134" mass="15189">MISISKKIMCNYLLPFLIALTGCNNFEQNDPLERLVNSMAWIKSANPKIDAVTAYEQKDFRFLGITGYGLALPGLSSSMTSIAIDEQKYKIIGYCEITEGQEHLDLCKLADNYAELYNIELLNLIRKRKTNISE</sequence>
<organism evidence="1 2">
    <name type="scientific">Candidatus Thiodiazotropha taylori</name>
    <dbReference type="NCBI Taxonomy" id="2792791"/>
    <lineage>
        <taxon>Bacteria</taxon>
        <taxon>Pseudomonadati</taxon>
        <taxon>Pseudomonadota</taxon>
        <taxon>Gammaproteobacteria</taxon>
        <taxon>Chromatiales</taxon>
        <taxon>Sedimenticolaceae</taxon>
        <taxon>Candidatus Thiodiazotropha</taxon>
    </lineage>
</organism>
<evidence type="ECO:0000313" key="2">
    <source>
        <dbReference type="Proteomes" id="UP000886667"/>
    </source>
</evidence>
<comment type="caution">
    <text evidence="1">The sequence shown here is derived from an EMBL/GenBank/DDBJ whole genome shotgun (WGS) entry which is preliminary data.</text>
</comment>
<reference evidence="1" key="1">
    <citation type="journal article" date="2021" name="Proc. Natl. Acad. Sci. U.S.A.">
        <title>Global biogeography of chemosynthetic symbionts reveals both localized and globally distributed symbiont groups. .</title>
        <authorList>
            <person name="Osvatic J.T."/>
            <person name="Wilkins L.G.E."/>
            <person name="Leibrecht L."/>
            <person name="Leray M."/>
            <person name="Zauner S."/>
            <person name="Polzin J."/>
            <person name="Camacho Y."/>
            <person name="Gros O."/>
            <person name="van Gils J.A."/>
            <person name="Eisen J.A."/>
            <person name="Petersen J.M."/>
            <person name="Yuen B."/>
        </authorList>
    </citation>
    <scope>NUCLEOTIDE SEQUENCE</scope>
    <source>
        <strain evidence="1">MAGclacostrist064TRANS</strain>
    </source>
</reference>
<proteinExistence type="predicted"/>
<dbReference type="EMBL" id="JAEPCM010000284">
    <property type="protein sequence ID" value="MCG7946390.1"/>
    <property type="molecule type" value="Genomic_DNA"/>
</dbReference>
<dbReference type="PROSITE" id="PS51257">
    <property type="entry name" value="PROKAR_LIPOPROTEIN"/>
    <property type="match status" value="1"/>
</dbReference>
<evidence type="ECO:0000313" key="1">
    <source>
        <dbReference type="EMBL" id="MCG7946390.1"/>
    </source>
</evidence>
<protein>
    <submittedName>
        <fullName evidence="1">Uncharacterized protein</fullName>
    </submittedName>
</protein>
<dbReference type="AlphaFoldDB" id="A0A9E4KB09"/>